<evidence type="ECO:0000256" key="7">
    <source>
        <dbReference type="ARBA" id="ARBA00022695"/>
    </source>
</evidence>
<dbReference type="Pfam" id="PF11799">
    <property type="entry name" value="IMS_C"/>
    <property type="match status" value="1"/>
</dbReference>
<keyword evidence="6 16" id="KW-0808">Transferase</keyword>
<dbReference type="Gene3D" id="1.10.150.20">
    <property type="entry name" value="5' to 3' exonuclease, C-terminal subdomain"/>
    <property type="match status" value="1"/>
</dbReference>
<evidence type="ECO:0000259" key="17">
    <source>
        <dbReference type="PROSITE" id="PS50173"/>
    </source>
</evidence>
<feature type="active site" evidence="16">
    <location>
        <position position="95"/>
    </location>
</feature>
<evidence type="ECO:0000256" key="8">
    <source>
        <dbReference type="ARBA" id="ARBA00022705"/>
    </source>
</evidence>
<keyword evidence="4 16" id="KW-0515">Mutator protein</keyword>
<dbReference type="EC" id="2.7.7.7" evidence="16"/>
<keyword evidence="19" id="KW-1185">Reference proteome</keyword>
<organism evidence="18 19">
    <name type="scientific">Fermentimonas caenicola</name>
    <dbReference type="NCBI Taxonomy" id="1562970"/>
    <lineage>
        <taxon>Bacteria</taxon>
        <taxon>Pseudomonadati</taxon>
        <taxon>Bacteroidota</taxon>
        <taxon>Bacteroidia</taxon>
        <taxon>Bacteroidales</taxon>
        <taxon>Dysgonomonadaceae</taxon>
        <taxon>Fermentimonas</taxon>
    </lineage>
</organism>
<evidence type="ECO:0000313" key="18">
    <source>
        <dbReference type="EMBL" id="CEA16102.1"/>
    </source>
</evidence>
<dbReference type="KEGG" id="pbt:ING2E5B_1353"/>
<feature type="domain" description="UmuC" evidence="17">
    <location>
        <begin position="1"/>
        <end position="176"/>
    </location>
</feature>
<proteinExistence type="inferred from homology"/>
<evidence type="ECO:0000256" key="3">
    <source>
        <dbReference type="ARBA" id="ARBA00011245"/>
    </source>
</evidence>
<dbReference type="InterPro" id="IPR053848">
    <property type="entry name" value="IMS_HHH_1"/>
</dbReference>
<dbReference type="GO" id="GO:0009432">
    <property type="term" value="P:SOS response"/>
    <property type="evidence" value="ECO:0007669"/>
    <property type="project" value="TreeGrafter"/>
</dbReference>
<dbReference type="InterPro" id="IPR017961">
    <property type="entry name" value="DNA_pol_Y-fam_little_finger"/>
</dbReference>
<dbReference type="GO" id="GO:0003684">
    <property type="term" value="F:damaged DNA binding"/>
    <property type="evidence" value="ECO:0007669"/>
    <property type="project" value="InterPro"/>
</dbReference>
<evidence type="ECO:0000256" key="4">
    <source>
        <dbReference type="ARBA" id="ARBA00022457"/>
    </source>
</evidence>
<dbReference type="CDD" id="cd03586">
    <property type="entry name" value="PolY_Pol_IV_kappa"/>
    <property type="match status" value="1"/>
</dbReference>
<evidence type="ECO:0000256" key="13">
    <source>
        <dbReference type="ARBA" id="ARBA00023125"/>
    </source>
</evidence>
<dbReference type="EMBL" id="LN515532">
    <property type="protein sequence ID" value="CEA16102.1"/>
    <property type="molecule type" value="Genomic_DNA"/>
</dbReference>
<dbReference type="InterPro" id="IPR022880">
    <property type="entry name" value="DNApol_IV"/>
</dbReference>
<gene>
    <name evidence="18" type="primary">dinB2</name>
    <name evidence="16" type="synonym">dinB</name>
    <name evidence="18" type="ORF">ING2E5B_1353</name>
</gene>
<feature type="site" description="Substrate discrimination" evidence="16">
    <location>
        <position position="5"/>
    </location>
</feature>
<dbReference type="InterPro" id="IPR001126">
    <property type="entry name" value="UmuC"/>
</dbReference>
<evidence type="ECO:0000313" key="19">
    <source>
        <dbReference type="Proteomes" id="UP000032417"/>
    </source>
</evidence>
<dbReference type="FunFam" id="3.40.1170.60:FF:000001">
    <property type="entry name" value="DNA polymerase IV"/>
    <property type="match status" value="1"/>
</dbReference>
<dbReference type="OrthoDB" id="9808813at2"/>
<comment type="caution">
    <text evidence="16">Lacks conserved residue(s) required for the propagation of feature annotation.</text>
</comment>
<dbReference type="Pfam" id="PF21999">
    <property type="entry name" value="IMS_HHH_1"/>
    <property type="match status" value="1"/>
</dbReference>
<reference evidence="18 19" key="1">
    <citation type="submission" date="2014-08" db="EMBL/GenBank/DDBJ databases">
        <authorList>
            <person name="Wibberg D."/>
        </authorList>
    </citation>
    <scope>NUCLEOTIDE SEQUENCE [LARGE SCALE GENOMIC DNA]</scope>
    <source>
        <strain evidence="19">ING2-E5B</strain>
    </source>
</reference>
<dbReference type="GO" id="GO:0000287">
    <property type="term" value="F:magnesium ion binding"/>
    <property type="evidence" value="ECO:0007669"/>
    <property type="project" value="UniProtKB-UniRule"/>
</dbReference>
<dbReference type="FunFam" id="3.30.1490.100:FF:000004">
    <property type="entry name" value="DNA polymerase IV"/>
    <property type="match status" value="1"/>
</dbReference>
<evidence type="ECO:0000256" key="11">
    <source>
        <dbReference type="ARBA" id="ARBA00022842"/>
    </source>
</evidence>
<evidence type="ECO:0000256" key="12">
    <source>
        <dbReference type="ARBA" id="ARBA00022932"/>
    </source>
</evidence>
<dbReference type="Proteomes" id="UP000032417">
    <property type="component" value="Chromosome 1"/>
</dbReference>
<keyword evidence="10 16" id="KW-0227">DNA damage</keyword>
<keyword evidence="9 16" id="KW-0479">Metal-binding</keyword>
<comment type="function">
    <text evidence="16">Poorly processive, error-prone DNA polymerase involved in untargeted mutagenesis. Copies undamaged DNA at stalled replication forks, which arise in vivo from mismatched or misaligned primer ends. These misaligned primers can be extended by PolIV. Exhibits no 3'-5' exonuclease (proofreading) activity. May be involved in translesional synthesis, in conjunction with the beta clamp from PolIII.</text>
</comment>
<comment type="subunit">
    <text evidence="3 16">Monomer.</text>
</comment>
<comment type="similarity">
    <text evidence="2 16">Belongs to the DNA polymerase type-Y family.</text>
</comment>
<keyword evidence="5 16" id="KW-0963">Cytoplasm</keyword>
<dbReference type="GO" id="GO:0005829">
    <property type="term" value="C:cytosol"/>
    <property type="evidence" value="ECO:0007669"/>
    <property type="project" value="TreeGrafter"/>
</dbReference>
<dbReference type="GO" id="GO:0006281">
    <property type="term" value="P:DNA repair"/>
    <property type="evidence" value="ECO:0007669"/>
    <property type="project" value="UniProtKB-UniRule"/>
</dbReference>
<accession>A0A098C2E6</accession>
<evidence type="ECO:0000256" key="14">
    <source>
        <dbReference type="ARBA" id="ARBA00023204"/>
    </source>
</evidence>
<dbReference type="SUPFAM" id="SSF100879">
    <property type="entry name" value="Lesion bypass DNA polymerase (Y-family), little finger domain"/>
    <property type="match status" value="1"/>
</dbReference>
<sequence>MDAFYASIEQRDNPDYRGKPLAVGYGEKRGVVAAASYEARRYGVHSAMPSVTALRKCPNIIFVPPRFDVYRNVSNQIMQIFHEYTSMVEPLSLDEAFLDVTVNNKGARSATLIAKEIKQKIYNRTHLTSSAGVSYNKFLAKIASDYRKPDGLFVIEPEKAEAFVEKLTIDKFFGVGKVTAKRMVELGIRTGYDLKQWSELDLVKEFGKAGSTYWHFARGIDDREVESERVRKSLGAEVTFMDDLDEIVDILGSLDQIANEVHRRAQKRKFLAKTVTLKVKYADFTQITRSKTVNYYVNSNEKLFELGKELLLQVNDIEEKKIRLMGLTLKKSDSELSSYPHRAIQLTLDFEE</sequence>
<keyword evidence="11 16" id="KW-0460">Magnesium</keyword>
<keyword evidence="7 16" id="KW-0548">Nucleotidyltransferase</keyword>
<dbReference type="InterPro" id="IPR043502">
    <property type="entry name" value="DNA/RNA_pol_sf"/>
</dbReference>
<evidence type="ECO:0000256" key="2">
    <source>
        <dbReference type="ARBA" id="ARBA00010945"/>
    </source>
</evidence>
<comment type="subcellular location">
    <subcellularLocation>
        <location evidence="1 16">Cytoplasm</location>
    </subcellularLocation>
</comment>
<dbReference type="Gene3D" id="3.40.1170.60">
    <property type="match status" value="1"/>
</dbReference>
<protein>
    <recommendedName>
        <fullName evidence="16">DNA polymerase IV</fullName>
        <shortName evidence="16">Pol IV</shortName>
        <ecNumber evidence="16">2.7.7.7</ecNumber>
    </recommendedName>
</protein>
<dbReference type="AlphaFoldDB" id="A0A098C2E6"/>
<comment type="cofactor">
    <cofactor evidence="16">
        <name>Mg(2+)</name>
        <dbReference type="ChEBI" id="CHEBI:18420"/>
    </cofactor>
    <text evidence="16">Binds 2 magnesium ions per subunit.</text>
</comment>
<dbReference type="PATRIC" id="fig|1562970.3.peg.1340"/>
<evidence type="ECO:0000256" key="6">
    <source>
        <dbReference type="ARBA" id="ARBA00022679"/>
    </source>
</evidence>
<dbReference type="FunFam" id="1.10.150.20:FF:000019">
    <property type="entry name" value="DNA polymerase IV"/>
    <property type="match status" value="1"/>
</dbReference>
<evidence type="ECO:0000256" key="5">
    <source>
        <dbReference type="ARBA" id="ARBA00022490"/>
    </source>
</evidence>
<evidence type="ECO:0000256" key="10">
    <source>
        <dbReference type="ARBA" id="ARBA00022763"/>
    </source>
</evidence>
<keyword evidence="8 16" id="KW-0235">DNA replication</keyword>
<dbReference type="PANTHER" id="PTHR11076">
    <property type="entry name" value="DNA REPAIR POLYMERASE UMUC / TRANSFERASE FAMILY MEMBER"/>
    <property type="match status" value="1"/>
</dbReference>
<dbReference type="PANTHER" id="PTHR11076:SF33">
    <property type="entry name" value="DNA POLYMERASE KAPPA"/>
    <property type="match status" value="1"/>
</dbReference>
<evidence type="ECO:0000256" key="16">
    <source>
        <dbReference type="HAMAP-Rule" id="MF_01113"/>
    </source>
</evidence>
<dbReference type="PROSITE" id="PS50173">
    <property type="entry name" value="UMUC"/>
    <property type="match status" value="1"/>
</dbReference>
<dbReference type="STRING" id="1562970.ING2E5B_1353"/>
<dbReference type="SUPFAM" id="SSF56672">
    <property type="entry name" value="DNA/RNA polymerases"/>
    <property type="match status" value="1"/>
</dbReference>
<dbReference type="HOGENOM" id="CLU_012348_1_2_10"/>
<keyword evidence="13 16" id="KW-0238">DNA-binding</keyword>
<dbReference type="Pfam" id="PF00817">
    <property type="entry name" value="IMS"/>
    <property type="match status" value="1"/>
</dbReference>
<dbReference type="NCBIfam" id="NF002677">
    <property type="entry name" value="PRK02406.1"/>
    <property type="match status" value="1"/>
</dbReference>
<keyword evidence="14 16" id="KW-0234">DNA repair</keyword>
<name>A0A098C2E6_9BACT</name>
<evidence type="ECO:0000256" key="15">
    <source>
        <dbReference type="ARBA" id="ARBA00049244"/>
    </source>
</evidence>
<dbReference type="InterPro" id="IPR050116">
    <property type="entry name" value="DNA_polymerase-Y"/>
</dbReference>
<dbReference type="GO" id="GO:0006261">
    <property type="term" value="P:DNA-templated DNA replication"/>
    <property type="evidence" value="ECO:0007669"/>
    <property type="project" value="UniProtKB-UniRule"/>
</dbReference>
<dbReference type="InterPro" id="IPR036775">
    <property type="entry name" value="DNA_pol_Y-fam_lit_finger_sf"/>
</dbReference>
<evidence type="ECO:0000256" key="9">
    <source>
        <dbReference type="ARBA" id="ARBA00022723"/>
    </source>
</evidence>
<keyword evidence="12 16" id="KW-0239">DNA-directed DNA polymerase</keyword>
<evidence type="ECO:0000256" key="1">
    <source>
        <dbReference type="ARBA" id="ARBA00004496"/>
    </source>
</evidence>
<feature type="binding site" evidence="16">
    <location>
        <position position="94"/>
    </location>
    <ligand>
        <name>Mg(2+)</name>
        <dbReference type="ChEBI" id="CHEBI:18420"/>
    </ligand>
</feature>
<dbReference type="Gene3D" id="3.30.70.270">
    <property type="match status" value="1"/>
</dbReference>
<dbReference type="GO" id="GO:0003887">
    <property type="term" value="F:DNA-directed DNA polymerase activity"/>
    <property type="evidence" value="ECO:0007669"/>
    <property type="project" value="UniProtKB-UniRule"/>
</dbReference>
<dbReference type="InterPro" id="IPR043128">
    <property type="entry name" value="Rev_trsase/Diguanyl_cyclase"/>
</dbReference>
<dbReference type="HAMAP" id="MF_01113">
    <property type="entry name" value="DNApol_IV"/>
    <property type="match status" value="1"/>
</dbReference>
<dbReference type="GO" id="GO:0042276">
    <property type="term" value="P:error-prone translesion synthesis"/>
    <property type="evidence" value="ECO:0007669"/>
    <property type="project" value="TreeGrafter"/>
</dbReference>
<comment type="catalytic activity">
    <reaction evidence="15 16">
        <text>DNA(n) + a 2'-deoxyribonucleoside 5'-triphosphate = DNA(n+1) + diphosphate</text>
        <dbReference type="Rhea" id="RHEA:22508"/>
        <dbReference type="Rhea" id="RHEA-COMP:17339"/>
        <dbReference type="Rhea" id="RHEA-COMP:17340"/>
        <dbReference type="ChEBI" id="CHEBI:33019"/>
        <dbReference type="ChEBI" id="CHEBI:61560"/>
        <dbReference type="ChEBI" id="CHEBI:173112"/>
        <dbReference type="EC" id="2.7.7.7"/>
    </reaction>
</comment>
<dbReference type="Gene3D" id="3.30.1490.100">
    <property type="entry name" value="DNA polymerase, Y-family, little finger domain"/>
    <property type="match status" value="1"/>
</dbReference>